<feature type="compositionally biased region" description="Low complexity" evidence="4">
    <location>
        <begin position="394"/>
        <end position="404"/>
    </location>
</feature>
<dbReference type="RefSeq" id="WP_318750627.1">
    <property type="nucleotide sequence ID" value="NZ_CP132508.1"/>
</dbReference>
<evidence type="ECO:0000256" key="1">
    <source>
        <dbReference type="ARBA" id="ARBA00005086"/>
    </source>
</evidence>
<accession>A0ABZ0QN12</accession>
<dbReference type="PANTHER" id="PTHR48075">
    <property type="entry name" value="3-HYDROXYACYL-COA DEHYDROGENASE FAMILY PROTEIN"/>
    <property type="match status" value="1"/>
</dbReference>
<feature type="domain" description="3-hydroxyacyl-CoA dehydrogenase C-terminal" evidence="5">
    <location>
        <begin position="595"/>
        <end position="671"/>
    </location>
</feature>
<keyword evidence="3" id="KW-0560">Oxidoreductase</keyword>
<feature type="domain" description="3-hydroxyacyl-CoA dehydrogenase C-terminal" evidence="5">
    <location>
        <begin position="242"/>
        <end position="338"/>
    </location>
</feature>
<protein>
    <submittedName>
        <fullName evidence="7">3-hydroxyacyl-CoA dehydrogenase NAD-binding domain-containing protein</fullName>
    </submittedName>
</protein>
<feature type="compositionally biased region" description="Gly residues" evidence="4">
    <location>
        <begin position="30"/>
        <end position="40"/>
    </location>
</feature>
<feature type="region of interest" description="Disordered" evidence="4">
    <location>
        <begin position="361"/>
        <end position="416"/>
    </location>
</feature>
<evidence type="ECO:0000256" key="2">
    <source>
        <dbReference type="ARBA" id="ARBA00009463"/>
    </source>
</evidence>
<dbReference type="InterPro" id="IPR006180">
    <property type="entry name" value="3-OHacyl-CoA_DH_CS"/>
</dbReference>
<evidence type="ECO:0000313" key="7">
    <source>
        <dbReference type="EMBL" id="WPD18882.1"/>
    </source>
</evidence>
<dbReference type="SUPFAM" id="SSF48179">
    <property type="entry name" value="6-phosphogluconate dehydrogenase C-terminal domain-like"/>
    <property type="match status" value="2"/>
</dbReference>
<sequence length="676" mass="69118">MLRSFADEPAARRRTPNDGGDGEPPPGPRPAGGDGPGGSGSDRAPGRAAAPPAGRTGPAAVLAVLGAGTMGSGIARVAVEAGYEVVLYDVAPAALERTRERLAAAWERHEREGRVPPGTAAARLGRLRPVTDLDALAPAAVVIEAVPEDLGLKRELLAAVGRRVASDALIASNTSSLSITALAQPVPEPARVIGLHFFNPVPAMRLVEVVAGALSAPAAVARGIEVARRLGKEPVLCADTPGFVVNRVARPFYGEALRLLGEGLADVATIDALVRAAGFPMGPFQLMDLVGIDVNLAVTRSVFEGFGGEPRYRPHPIQQQLVAAGWLGRKTGRGFYHYDEAGRPRGVAWRGWRQAVALADEPAGGGTAPAEPVPTAPNRAAAPAGTGGAGDGGPAAAAPATAEAPGRERDPRPLWVVGDGPLASELARRWTEAGIGVIQLASTAVAAAMAEGADGAVAAAPAPAPARGCAPGPAATRAAADVRTPAAVAVTWEELDPLDPGHWSAALSRLGRLARALPAEVPILVSILPGSAAEQARAVANPQRLVGWAAVPPLGSAVELAGGPATAEATRQAARRWLGAAGLQVFAVGDAPAGVAARVVAMLAQEAAVAEAEGIAAGPAVDRAMRLGTGYPRGPLEWGALWGWRRVVAVLEGLWRHYREERYRPAPAVRRRAGDA</sequence>
<dbReference type="Proteomes" id="UP001304683">
    <property type="component" value="Chromosome"/>
</dbReference>
<keyword evidence="8" id="KW-1185">Reference proteome</keyword>
<comment type="similarity">
    <text evidence="2">Belongs to the 3-hydroxyacyl-CoA dehydrogenase family.</text>
</comment>
<dbReference type="EMBL" id="CP132508">
    <property type="protein sequence ID" value="WPD18882.1"/>
    <property type="molecule type" value="Genomic_DNA"/>
</dbReference>
<feature type="compositionally biased region" description="Low complexity" evidence="4">
    <location>
        <begin position="41"/>
        <end position="55"/>
    </location>
</feature>
<dbReference type="SUPFAM" id="SSF51735">
    <property type="entry name" value="NAD(P)-binding Rossmann-fold domains"/>
    <property type="match status" value="1"/>
</dbReference>
<feature type="domain" description="3-hydroxyacyl-CoA dehydrogenase NAD binding" evidence="6">
    <location>
        <begin position="62"/>
        <end position="239"/>
    </location>
</feature>
<dbReference type="Pfam" id="PF00725">
    <property type="entry name" value="3HCDH"/>
    <property type="match status" value="2"/>
</dbReference>
<dbReference type="Gene3D" id="1.10.1040.50">
    <property type="match status" value="1"/>
</dbReference>
<dbReference type="InterPro" id="IPR008927">
    <property type="entry name" value="6-PGluconate_DH-like_C_sf"/>
</dbReference>
<dbReference type="InterPro" id="IPR013328">
    <property type="entry name" value="6PGD_dom2"/>
</dbReference>
<dbReference type="Gene3D" id="3.40.50.720">
    <property type="entry name" value="NAD(P)-binding Rossmann-like Domain"/>
    <property type="match status" value="1"/>
</dbReference>
<dbReference type="PANTHER" id="PTHR48075:SF5">
    <property type="entry name" value="3-HYDROXYBUTYRYL-COA DEHYDROGENASE"/>
    <property type="match status" value="1"/>
</dbReference>
<evidence type="ECO:0000259" key="5">
    <source>
        <dbReference type="Pfam" id="PF00725"/>
    </source>
</evidence>
<dbReference type="PROSITE" id="PS00067">
    <property type="entry name" value="3HCDH"/>
    <property type="match status" value="1"/>
</dbReference>
<dbReference type="InterPro" id="IPR006108">
    <property type="entry name" value="3HC_DH_C"/>
</dbReference>
<evidence type="ECO:0000256" key="3">
    <source>
        <dbReference type="ARBA" id="ARBA00023002"/>
    </source>
</evidence>
<name>A0ABZ0QN12_9FIRM</name>
<dbReference type="InterPro" id="IPR036291">
    <property type="entry name" value="NAD(P)-bd_dom_sf"/>
</dbReference>
<gene>
    <name evidence="7" type="ORF">Q5761_11050</name>
</gene>
<evidence type="ECO:0000259" key="6">
    <source>
        <dbReference type="Pfam" id="PF02737"/>
    </source>
</evidence>
<dbReference type="Pfam" id="PF02737">
    <property type="entry name" value="3HCDH_N"/>
    <property type="match status" value="1"/>
</dbReference>
<organism evidence="7 8">
    <name type="scientific">Thermaerobacter composti</name>
    <dbReference type="NCBI Taxonomy" id="554949"/>
    <lineage>
        <taxon>Bacteria</taxon>
        <taxon>Bacillati</taxon>
        <taxon>Bacillota</taxon>
        <taxon>Clostridia</taxon>
        <taxon>Eubacteriales</taxon>
        <taxon>Clostridiales Family XVII. Incertae Sedis</taxon>
        <taxon>Thermaerobacter</taxon>
    </lineage>
</organism>
<proteinExistence type="inferred from homology"/>
<reference evidence="7 8" key="1">
    <citation type="submission" date="2023-08" db="EMBL/GenBank/DDBJ databases">
        <title>Genome sequence of Thermaerobacter compostii strain Ins1, a spore-forming filamentous bacterium isolated from a deep geothermal reservoir.</title>
        <authorList>
            <person name="Bregnard D."/>
            <person name="Gonzalez D."/>
            <person name="Junier P."/>
        </authorList>
    </citation>
    <scope>NUCLEOTIDE SEQUENCE [LARGE SCALE GENOMIC DNA]</scope>
    <source>
        <strain evidence="7 8">Ins1</strain>
    </source>
</reference>
<comment type="pathway">
    <text evidence="1">Lipid metabolism; butanoate metabolism.</text>
</comment>
<evidence type="ECO:0000313" key="8">
    <source>
        <dbReference type="Proteomes" id="UP001304683"/>
    </source>
</evidence>
<feature type="compositionally biased region" description="Basic and acidic residues" evidence="4">
    <location>
        <begin position="1"/>
        <end position="11"/>
    </location>
</feature>
<dbReference type="InterPro" id="IPR006176">
    <property type="entry name" value="3-OHacyl-CoA_DH_NAD-bd"/>
</dbReference>
<feature type="region of interest" description="Disordered" evidence="4">
    <location>
        <begin position="1"/>
        <end position="55"/>
    </location>
</feature>
<evidence type="ECO:0000256" key="4">
    <source>
        <dbReference type="SAM" id="MobiDB-lite"/>
    </source>
</evidence>
<dbReference type="Gene3D" id="1.10.1040.10">
    <property type="entry name" value="N-(1-d-carboxylethyl)-l-norvaline Dehydrogenase, domain 2"/>
    <property type="match status" value="1"/>
</dbReference>